<dbReference type="Gene3D" id="1.10.510.10">
    <property type="entry name" value="Transferase(Phosphotransferase) domain 1"/>
    <property type="match status" value="1"/>
</dbReference>
<evidence type="ECO:0000256" key="3">
    <source>
        <dbReference type="ARBA" id="ARBA00022679"/>
    </source>
</evidence>
<evidence type="ECO:0000313" key="10">
    <source>
        <dbReference type="EMBL" id="CDK27415.1"/>
    </source>
</evidence>
<dbReference type="PANTHER" id="PTHR11584:SF369">
    <property type="entry name" value="MITOGEN-ACTIVATED PROTEIN KINASE KINASE KINASE 19-RELATED"/>
    <property type="match status" value="1"/>
</dbReference>
<dbReference type="Proteomes" id="UP000019384">
    <property type="component" value="Unassembled WGS sequence"/>
</dbReference>
<dbReference type="PROSITE" id="PS00108">
    <property type="entry name" value="PROTEIN_KINASE_ST"/>
    <property type="match status" value="1"/>
</dbReference>
<protein>
    <recommendedName>
        <fullName evidence="9">Protein kinase domain-containing protein</fullName>
    </recommendedName>
</protein>
<feature type="domain" description="Protein kinase" evidence="9">
    <location>
        <begin position="25"/>
        <end position="274"/>
    </location>
</feature>
<dbReference type="OrthoDB" id="8693905at2759"/>
<dbReference type="RefSeq" id="XP_022459410.1">
    <property type="nucleotide sequence ID" value="XM_022601804.1"/>
</dbReference>
<dbReference type="PROSITE" id="PS00107">
    <property type="entry name" value="PROTEIN_KINASE_ATP"/>
    <property type="match status" value="1"/>
</dbReference>
<dbReference type="InterPro" id="IPR008271">
    <property type="entry name" value="Ser/Thr_kinase_AS"/>
</dbReference>
<proteinExistence type="inferred from homology"/>
<dbReference type="InterPro" id="IPR011989">
    <property type="entry name" value="ARM-like"/>
</dbReference>
<dbReference type="InterPro" id="IPR016024">
    <property type="entry name" value="ARM-type_fold"/>
</dbReference>
<evidence type="ECO:0000256" key="1">
    <source>
        <dbReference type="ARBA" id="ARBA00006529"/>
    </source>
</evidence>
<gene>
    <name evidence="10" type="ORF">KUCA_T00003393001</name>
</gene>
<keyword evidence="6 7" id="KW-0067">ATP-binding</keyword>
<dbReference type="Pfam" id="PF00069">
    <property type="entry name" value="Pkinase"/>
    <property type="match status" value="1"/>
</dbReference>
<feature type="region of interest" description="Disordered" evidence="8">
    <location>
        <begin position="326"/>
        <end position="349"/>
    </location>
</feature>
<keyword evidence="2" id="KW-0723">Serine/threonine-protein kinase</keyword>
<dbReference type="PANTHER" id="PTHR11584">
    <property type="entry name" value="SERINE/THREONINE PROTEIN KINASE"/>
    <property type="match status" value="1"/>
</dbReference>
<keyword evidence="4 7" id="KW-0547">Nucleotide-binding</keyword>
<keyword evidence="5" id="KW-0418">Kinase</keyword>
<evidence type="ECO:0000256" key="8">
    <source>
        <dbReference type="SAM" id="MobiDB-lite"/>
    </source>
</evidence>
<dbReference type="InterPro" id="IPR017441">
    <property type="entry name" value="Protein_kinase_ATP_BS"/>
</dbReference>
<reference evidence="10" key="1">
    <citation type="submission" date="2013-12" db="EMBL/GenBank/DDBJ databases">
        <authorList>
            <person name="Genoscope - CEA"/>
        </authorList>
    </citation>
    <scope>NUCLEOTIDE SEQUENCE</scope>
    <source>
        <strain evidence="10">CBS 1993</strain>
    </source>
</reference>
<keyword evidence="3" id="KW-0808">Transferase</keyword>
<dbReference type="Gene3D" id="1.25.10.10">
    <property type="entry name" value="Leucine-rich Repeat Variant"/>
    <property type="match status" value="1"/>
</dbReference>
<evidence type="ECO:0000256" key="6">
    <source>
        <dbReference type="ARBA" id="ARBA00022840"/>
    </source>
</evidence>
<organism evidence="10 11">
    <name type="scientific">Kuraishia capsulata CBS 1993</name>
    <dbReference type="NCBI Taxonomy" id="1382522"/>
    <lineage>
        <taxon>Eukaryota</taxon>
        <taxon>Fungi</taxon>
        <taxon>Dikarya</taxon>
        <taxon>Ascomycota</taxon>
        <taxon>Saccharomycotina</taxon>
        <taxon>Pichiomycetes</taxon>
        <taxon>Pichiales</taxon>
        <taxon>Pichiaceae</taxon>
        <taxon>Kuraishia</taxon>
    </lineage>
</organism>
<feature type="binding site" evidence="7">
    <location>
        <position position="54"/>
    </location>
    <ligand>
        <name>ATP</name>
        <dbReference type="ChEBI" id="CHEBI:30616"/>
    </ligand>
</feature>
<dbReference type="SUPFAM" id="SSF48371">
    <property type="entry name" value="ARM repeat"/>
    <property type="match status" value="1"/>
</dbReference>
<dbReference type="HOGENOM" id="CLU_001872_2_1_1"/>
<evidence type="ECO:0000256" key="4">
    <source>
        <dbReference type="ARBA" id="ARBA00022741"/>
    </source>
</evidence>
<evidence type="ECO:0000256" key="7">
    <source>
        <dbReference type="PROSITE-ProRule" id="PRU10141"/>
    </source>
</evidence>
<accession>W6MWG7</accession>
<sequence>MAFNLTPSRHGQPRVVDTISFKNRYTFKEVIGKGAFAIVYKAYDTVSKENIAVKQVELQDKESMESLTSEINLLTVLNHKNIVKYMGFDRTHTTLNILLEFCSGGSLRDMYIRRGCGLDEAEILRYTREMLEGLQYLHHQGIVHRDVKAANVLLHKSGSIKLADFGVSSRVEHLADSKTSGSPYWMAPEIIRLQGASTASDIWSVGATVVELATTVPPFGERPALAACHAIVTEDVPPIPDSLSNYGRDFVLQCFQKTPQLRYSAKRLLKHNWFRESKSKGSTAVLHKTVKPNLRFSDFAESDEEWDKDFEGLLDNKAFALKMASKGDKQKQAPVNDENIGINHPNDRDHLIGNSSPYKDHDEDQEDGFVGILDVSKLKITQKMDMARYPQQDNFASASQNSEFVDVDTGVSAKVGESQDDPFSSFDREISEPEVSPTNIEVQRQLRKIMIGDKSIAKRIRKLHHLIEKSLQEAMKGILQSPMAIIHLRAILEYPETQISPSTRLHLVYVLVAVFQQNQDELKKFCLVGGLPVMFSLYPNRAFTGLVVTFGKLLVGHSDLLKMLVSSNCLTYITRFFEEDISSPPQGPLVCIDLILELLESEYHYVRDYVANCVSASSIPSFFAVYLEFLDAKGNTEYVGKLIKMFSSLIQVNHQAKEALADEEVFTGIIWNVHKLSTDDQTKVIRLLNAYSTSPTAQLKMKSSPQCSNMLVKLLETFGDGHTGAVYSLLQLLYNYCHADADAIEDLLRGGITKGLQKVLKQDSVPCKESTIPLVCEIISTSSLARQEFIKTGLYVQVFAILIDPIYQINVLDALVIWIADTGVSSAIESRLVQEIYYLVEGLELPFISNYDINLEKVLTLLSYKDINVTLFRTQLTRHWFAMFREAKPAVQIALLKCLRALILAQLGEPRDELLVKEFKIEWNKLKGYTHDSVIVSQIIQSVAI</sequence>
<dbReference type="SMART" id="SM00220">
    <property type="entry name" value="S_TKc"/>
    <property type="match status" value="1"/>
</dbReference>
<evidence type="ECO:0000256" key="2">
    <source>
        <dbReference type="ARBA" id="ARBA00022527"/>
    </source>
</evidence>
<dbReference type="PROSITE" id="PS50011">
    <property type="entry name" value="PROTEIN_KINASE_DOM"/>
    <property type="match status" value="1"/>
</dbReference>
<dbReference type="InterPro" id="IPR000719">
    <property type="entry name" value="Prot_kinase_dom"/>
</dbReference>
<dbReference type="EMBL" id="HG793128">
    <property type="protein sequence ID" value="CDK27415.1"/>
    <property type="molecule type" value="Genomic_DNA"/>
</dbReference>
<name>W6MWG7_9ASCO</name>
<dbReference type="GO" id="GO:0005524">
    <property type="term" value="F:ATP binding"/>
    <property type="evidence" value="ECO:0007669"/>
    <property type="project" value="UniProtKB-UniRule"/>
</dbReference>
<comment type="similarity">
    <text evidence="1">Belongs to the protein kinase superfamily. STE Ser/Thr protein kinase family. MAP kinase kinase kinase subfamily.</text>
</comment>
<reference evidence="10" key="2">
    <citation type="submission" date="2014-02" db="EMBL/GenBank/DDBJ databases">
        <title>Complete DNA sequence of /Kuraishia capsulata/ illustrates novel genomic features among budding yeasts (/Saccharomycotina/).</title>
        <authorList>
            <person name="Morales L."/>
            <person name="Noel B."/>
            <person name="Porcel B."/>
            <person name="Marcet-Houben M."/>
            <person name="Hullo M-F."/>
            <person name="Sacerdot C."/>
            <person name="Tekaia F."/>
            <person name="Leh-Louis V."/>
            <person name="Despons L."/>
            <person name="Khanna V."/>
            <person name="Aury J-M."/>
            <person name="Barbe V."/>
            <person name="Couloux A."/>
            <person name="Labadie K."/>
            <person name="Pelletier E."/>
            <person name="Souciet J-L."/>
            <person name="Boekhout T."/>
            <person name="Gabaldon T."/>
            <person name="Wincker P."/>
            <person name="Dujon B."/>
        </authorList>
    </citation>
    <scope>NUCLEOTIDE SEQUENCE</scope>
    <source>
        <strain evidence="10">CBS 1993</strain>
    </source>
</reference>
<dbReference type="GO" id="GO:0030447">
    <property type="term" value="P:filamentous growth"/>
    <property type="evidence" value="ECO:0007669"/>
    <property type="project" value="UniProtKB-ARBA"/>
</dbReference>
<dbReference type="STRING" id="1382522.W6MWG7"/>
<evidence type="ECO:0000256" key="5">
    <source>
        <dbReference type="ARBA" id="ARBA00022777"/>
    </source>
</evidence>
<feature type="region of interest" description="Disordered" evidence="8">
    <location>
        <begin position="416"/>
        <end position="435"/>
    </location>
</feature>
<dbReference type="GeneID" id="34520798"/>
<dbReference type="SUPFAM" id="SSF56112">
    <property type="entry name" value="Protein kinase-like (PK-like)"/>
    <property type="match status" value="1"/>
</dbReference>
<keyword evidence="11" id="KW-1185">Reference proteome</keyword>
<dbReference type="InterPro" id="IPR011009">
    <property type="entry name" value="Kinase-like_dom_sf"/>
</dbReference>
<evidence type="ECO:0000259" key="9">
    <source>
        <dbReference type="PROSITE" id="PS50011"/>
    </source>
</evidence>
<dbReference type="AlphaFoldDB" id="W6MWG7"/>
<evidence type="ECO:0000313" key="11">
    <source>
        <dbReference type="Proteomes" id="UP000019384"/>
    </source>
</evidence>
<dbReference type="GO" id="GO:0004674">
    <property type="term" value="F:protein serine/threonine kinase activity"/>
    <property type="evidence" value="ECO:0007669"/>
    <property type="project" value="UniProtKB-KW"/>
</dbReference>